<dbReference type="Pfam" id="PF00703">
    <property type="entry name" value="Glyco_hydro_2"/>
    <property type="match status" value="1"/>
</dbReference>
<dbReference type="PANTHER" id="PTHR42732:SF1">
    <property type="entry name" value="BETA-MANNOSIDASE"/>
    <property type="match status" value="1"/>
</dbReference>
<comment type="similarity">
    <text evidence="1">Belongs to the glycosyl hydrolase 2 family.</text>
</comment>
<protein>
    <submittedName>
        <fullName evidence="4">Glycoside hydrolase family 2</fullName>
    </submittedName>
</protein>
<keyword evidence="4" id="KW-0378">Hydrolase</keyword>
<dbReference type="PANTHER" id="PTHR42732">
    <property type="entry name" value="BETA-GALACTOSIDASE"/>
    <property type="match status" value="1"/>
</dbReference>
<evidence type="ECO:0000259" key="2">
    <source>
        <dbReference type="Pfam" id="PF00703"/>
    </source>
</evidence>
<evidence type="ECO:0000313" key="4">
    <source>
        <dbReference type="EMBL" id="TBN06859.1"/>
    </source>
</evidence>
<dbReference type="InterPro" id="IPR008979">
    <property type="entry name" value="Galactose-bd-like_sf"/>
</dbReference>
<dbReference type="Gene3D" id="2.60.120.260">
    <property type="entry name" value="Galactose-binding domain-like"/>
    <property type="match status" value="1"/>
</dbReference>
<dbReference type="InterPro" id="IPR006104">
    <property type="entry name" value="Glyco_hydro_2_N"/>
</dbReference>
<name>A0A4Q9FHR4_9FLAO</name>
<dbReference type="GO" id="GO:0004553">
    <property type="term" value="F:hydrolase activity, hydrolyzing O-glycosyl compounds"/>
    <property type="evidence" value="ECO:0007669"/>
    <property type="project" value="InterPro"/>
</dbReference>
<dbReference type="AlphaFoldDB" id="A0A4Q9FHR4"/>
<dbReference type="GO" id="GO:0005975">
    <property type="term" value="P:carbohydrate metabolic process"/>
    <property type="evidence" value="ECO:0007669"/>
    <property type="project" value="InterPro"/>
</dbReference>
<dbReference type="InterPro" id="IPR051913">
    <property type="entry name" value="GH2_Domain-Containing"/>
</dbReference>
<dbReference type="Proteomes" id="UP000291142">
    <property type="component" value="Unassembled WGS sequence"/>
</dbReference>
<feature type="domain" description="Glycoside hydrolase family 2 immunoglobulin-like beta-sandwich" evidence="2">
    <location>
        <begin position="218"/>
        <end position="304"/>
    </location>
</feature>
<dbReference type="RefSeq" id="WP_130962846.1">
    <property type="nucleotide sequence ID" value="NZ_SIRT01000001.1"/>
</dbReference>
<reference evidence="4 5" key="1">
    <citation type="submission" date="2019-02" db="EMBL/GenBank/DDBJ databases">
        <title>Hyunsoonleella sp., isolated from marine sediment.</title>
        <authorList>
            <person name="Liu B.-T."/>
        </authorList>
    </citation>
    <scope>NUCLEOTIDE SEQUENCE [LARGE SCALE GENOMIC DNA]</scope>
    <source>
        <strain evidence="4 5">T58</strain>
    </source>
</reference>
<dbReference type="EMBL" id="SIRT01000001">
    <property type="protein sequence ID" value="TBN06859.1"/>
    <property type="molecule type" value="Genomic_DNA"/>
</dbReference>
<proteinExistence type="inferred from homology"/>
<dbReference type="PROSITE" id="PS51257">
    <property type="entry name" value="PROKAR_LIPOPROTEIN"/>
    <property type="match status" value="1"/>
</dbReference>
<evidence type="ECO:0000256" key="1">
    <source>
        <dbReference type="ARBA" id="ARBA00007401"/>
    </source>
</evidence>
<dbReference type="InterPro" id="IPR017853">
    <property type="entry name" value="GH"/>
</dbReference>
<dbReference type="SUPFAM" id="SSF51445">
    <property type="entry name" value="(Trans)glycosidases"/>
    <property type="match status" value="1"/>
</dbReference>
<evidence type="ECO:0000313" key="5">
    <source>
        <dbReference type="Proteomes" id="UP000291142"/>
    </source>
</evidence>
<sequence length="934" mass="104875">MRLFQTVIIVVALILSACTNPKIEHIDLSGAWQVKLDSTNVGADNNWAANKFAGTPISLPATLDDAGLGTPNTLEPAINNYVMSNLARKHQYIGKAWYQKEVEIPSSWEQQTITLKLERVLWESTVYLNGEKIGSANSLIGKHSFELPKNISSGKHLLTVVVDNSNKFPNINVAGNRYPDKVNQDMAHAYTNHTQIKWNGILGDMSLEASDSNQPTNIQVYPNKDLKTLKVTFEQPTAAEDKVEVVIQKLNGEEVYNVQHAVSAASDNLFELSLDKPDGLELWDEFNPNLYTISVTTNTGNVSTDFGYKVVGNNNGDLTLNNQRIFLRGNLECVIFPLTGHPPMEKEEWATLIKQAKAYGLNHLRFHSWCPPKAAFEAADEAGFYYLVELPHWSLKVGEDENTTQFLRAEGQKILKDYGNHPSFLFMALGNELEGDESLLNSMVAELKAKDDRHMYITTVYSFQPHRRKSTMGKIPQPQDDFFITQYTDKGWVRGQGIFNDKAPHFNADYSSTSEHITKPLISHEIGQYSVYPDMSEIEKYTGVLEPLNLIAVRNDLEKKGLLDLAPDFTHNSGKLAAILYKEEIERALKTPSFDGFQLLQLQDFPGQGTALVGLLNAFWESKGVISAEEFSQFNSELVPLLRFEKAVYENGETFKALIEVSNFFKPMDNKNMSWTIADEAGNTLANSKIQQVNLAIGNNTNLGEITFEVNTDTAKKLKVEVSLDGTKYKNSWNIWVYPKKVELSKKDIIVTSSYAVAEQALSKGGKVLLNSDFKTLKGIEGRFVPVFWSPVHFPNQPATMGVLVDTEHPAFNDFPTDTHTNWQWWDLCINSKSVITDDLDVTPIVRVIDNFVTNHHLSNMFEAKVGNGTLVFSSIDLISNLDKRPVARQLRHSVLEYMASDAFSPSKTVTIQDLKEIKLDKKQGKFSTEDIYN</sequence>
<comment type="caution">
    <text evidence="4">The sequence shown here is derived from an EMBL/GenBank/DDBJ whole genome shotgun (WGS) entry which is preliminary data.</text>
</comment>
<dbReference type="Pfam" id="PF02837">
    <property type="entry name" value="Glyco_hydro_2_N"/>
    <property type="match status" value="1"/>
</dbReference>
<dbReference type="Gene3D" id="3.20.20.80">
    <property type="entry name" value="Glycosidases"/>
    <property type="match status" value="1"/>
</dbReference>
<evidence type="ECO:0000259" key="3">
    <source>
        <dbReference type="Pfam" id="PF02837"/>
    </source>
</evidence>
<feature type="domain" description="Glycosyl hydrolases family 2 sugar binding" evidence="3">
    <location>
        <begin position="28"/>
        <end position="162"/>
    </location>
</feature>
<dbReference type="InterPro" id="IPR006102">
    <property type="entry name" value="Ig-like_GH2"/>
</dbReference>
<accession>A0A4Q9FHR4</accession>
<gene>
    <name evidence="4" type="ORF">EYD45_02955</name>
</gene>
<dbReference type="OrthoDB" id="9814867at2"/>
<organism evidence="4 5">
    <name type="scientific">Hyunsoonleella flava</name>
    <dbReference type="NCBI Taxonomy" id="2527939"/>
    <lineage>
        <taxon>Bacteria</taxon>
        <taxon>Pseudomonadati</taxon>
        <taxon>Bacteroidota</taxon>
        <taxon>Flavobacteriia</taxon>
        <taxon>Flavobacteriales</taxon>
        <taxon>Flavobacteriaceae</taxon>
    </lineage>
</organism>
<dbReference type="SUPFAM" id="SSF49785">
    <property type="entry name" value="Galactose-binding domain-like"/>
    <property type="match status" value="1"/>
</dbReference>
<keyword evidence="5" id="KW-1185">Reference proteome</keyword>